<dbReference type="AlphaFoldDB" id="A0A7J6QXU2"/>
<dbReference type="Proteomes" id="UP000553632">
    <property type="component" value="Unassembled WGS sequence"/>
</dbReference>
<sequence length="232" mass="26050">MPLRQLSFTRLWGYLPLQWEYLSGPVTTYLHLPARILRQLQHYIPPQSLSTRQLPPGVDDDVFHSPRIPHNDDFGHNYADLSYHPYIFDTVIDYSATGHGHPQQPRSSNCPYTPTTCHTSTSSTFPKQQLLSLCSTCSQSKVCSANFCRSSAANVVVTQNSMYSAYPRSVCTKQECWPSGQYLPVITVFHAAIQLIHQHVLMIQRQCANGATFGSAVQARLLVDARQGPRTV</sequence>
<accession>A0A7J6QXU2</accession>
<evidence type="ECO:0000313" key="2">
    <source>
        <dbReference type="Proteomes" id="UP000553632"/>
    </source>
</evidence>
<organism evidence="1 2">
    <name type="scientific">Perkinsus olseni</name>
    <name type="common">Perkinsus atlanticus</name>
    <dbReference type="NCBI Taxonomy" id="32597"/>
    <lineage>
        <taxon>Eukaryota</taxon>
        <taxon>Sar</taxon>
        <taxon>Alveolata</taxon>
        <taxon>Perkinsozoa</taxon>
        <taxon>Perkinsea</taxon>
        <taxon>Perkinsida</taxon>
        <taxon>Perkinsidae</taxon>
        <taxon>Perkinsus</taxon>
    </lineage>
</organism>
<proteinExistence type="predicted"/>
<name>A0A7J6QXU2_PEROL</name>
<protein>
    <submittedName>
        <fullName evidence="1">Uncharacterized protein</fullName>
    </submittedName>
</protein>
<gene>
    <name evidence="1" type="ORF">FOZ63_005238</name>
</gene>
<keyword evidence="2" id="KW-1185">Reference proteome</keyword>
<reference evidence="1 2" key="1">
    <citation type="submission" date="2020-04" db="EMBL/GenBank/DDBJ databases">
        <title>Perkinsus olseni comparative genomics.</title>
        <authorList>
            <person name="Bogema D.R."/>
        </authorList>
    </citation>
    <scope>NUCLEOTIDE SEQUENCE [LARGE SCALE GENOMIC DNA]</scope>
    <source>
        <strain evidence="1 2">ATCC PRA-207</strain>
    </source>
</reference>
<evidence type="ECO:0000313" key="1">
    <source>
        <dbReference type="EMBL" id="KAF4712170.1"/>
    </source>
</evidence>
<dbReference type="EMBL" id="JABANO010030268">
    <property type="protein sequence ID" value="KAF4712170.1"/>
    <property type="molecule type" value="Genomic_DNA"/>
</dbReference>
<comment type="caution">
    <text evidence="1">The sequence shown here is derived from an EMBL/GenBank/DDBJ whole genome shotgun (WGS) entry which is preliminary data.</text>
</comment>